<feature type="region of interest" description="Disordered" evidence="1">
    <location>
        <begin position="89"/>
        <end position="110"/>
    </location>
</feature>
<gene>
    <name evidence="2" type="ORF">PAPYR_4038</name>
</gene>
<comment type="caution">
    <text evidence="2">The sequence shown here is derived from an EMBL/GenBank/DDBJ whole genome shotgun (WGS) entry which is preliminary data.</text>
</comment>
<sequence>MNVWKNRQLVLMLPQRSWKKKVCSPKFTESSTYSPVPDLIAHASESLSTNTLENIARIELDILDSLRNISAIRSQAASIHHPNRIRARHNVLPQQIPEKPRPGRGVSVTEVEQAVQRDFR</sequence>
<name>A0ABQ8UNU3_9EUKA</name>
<reference evidence="2" key="1">
    <citation type="journal article" date="2022" name="bioRxiv">
        <title>Genomics of Preaxostyla Flagellates Illuminates Evolutionary Transitions and the Path Towards Mitochondrial Loss.</title>
        <authorList>
            <person name="Novak L.V.F."/>
            <person name="Treitli S.C."/>
            <person name="Pyrih J."/>
            <person name="Halakuc P."/>
            <person name="Pipaliya S.V."/>
            <person name="Vacek V."/>
            <person name="Brzon O."/>
            <person name="Soukal P."/>
            <person name="Eme L."/>
            <person name="Dacks J.B."/>
            <person name="Karnkowska A."/>
            <person name="Elias M."/>
            <person name="Hampl V."/>
        </authorList>
    </citation>
    <scope>NUCLEOTIDE SEQUENCE</scope>
    <source>
        <strain evidence="2">RCP-MX</strain>
    </source>
</reference>
<protein>
    <submittedName>
        <fullName evidence="2">Uncharacterized protein</fullName>
    </submittedName>
</protein>
<evidence type="ECO:0000256" key="1">
    <source>
        <dbReference type="SAM" id="MobiDB-lite"/>
    </source>
</evidence>
<organism evidence="2 3">
    <name type="scientific">Paratrimastix pyriformis</name>
    <dbReference type="NCBI Taxonomy" id="342808"/>
    <lineage>
        <taxon>Eukaryota</taxon>
        <taxon>Metamonada</taxon>
        <taxon>Preaxostyla</taxon>
        <taxon>Paratrimastigidae</taxon>
        <taxon>Paratrimastix</taxon>
    </lineage>
</organism>
<evidence type="ECO:0000313" key="3">
    <source>
        <dbReference type="Proteomes" id="UP001141327"/>
    </source>
</evidence>
<dbReference type="Proteomes" id="UP001141327">
    <property type="component" value="Unassembled WGS sequence"/>
</dbReference>
<proteinExistence type="predicted"/>
<accession>A0ABQ8UNU3</accession>
<evidence type="ECO:0000313" key="2">
    <source>
        <dbReference type="EMBL" id="KAJ4459963.1"/>
    </source>
</evidence>
<keyword evidence="3" id="KW-1185">Reference proteome</keyword>
<dbReference type="EMBL" id="JAPMOS010000016">
    <property type="protein sequence ID" value="KAJ4459963.1"/>
    <property type="molecule type" value="Genomic_DNA"/>
</dbReference>